<keyword evidence="8" id="KW-1015">Disulfide bond</keyword>
<keyword evidence="5" id="KW-0130">Cell adhesion</keyword>
<dbReference type="InterPro" id="IPR036116">
    <property type="entry name" value="FN3_sf"/>
</dbReference>
<dbReference type="AlphaFoldDB" id="A0A8C5CI24"/>
<dbReference type="GO" id="GO:0098632">
    <property type="term" value="F:cell-cell adhesion mediator activity"/>
    <property type="evidence" value="ECO:0007669"/>
    <property type="project" value="TreeGrafter"/>
</dbReference>
<dbReference type="SMART" id="SM00409">
    <property type="entry name" value="IG"/>
    <property type="match status" value="4"/>
</dbReference>
<dbReference type="PROSITE" id="PS50835">
    <property type="entry name" value="IG_LIKE"/>
    <property type="match status" value="5"/>
</dbReference>
<feature type="domain" description="Ig-like" evidence="12">
    <location>
        <begin position="370"/>
        <end position="455"/>
    </location>
</feature>
<evidence type="ECO:0000256" key="4">
    <source>
        <dbReference type="ARBA" id="ARBA00022737"/>
    </source>
</evidence>
<sequence length="1119" mass="124307">MVPKGVFSTPLQGHLHCVPLSFSLFPRFRWTKSGQEFDPLMDPRLEKEDHSGTFVIPKNGNLSEFQGTYRCYASNNLGTAISEDMDFIVPNVPKFPKEKMDPIIVEEGEAFILECNPPKGIPPLQIYWMTIRLEPIEQDARVSIGLNGDLYFSHAEEKDSRRDYCCFASFPMIRTIVQKTAMSVVVNTSELDQHKGPHANAILERKPSLLTPPDVRSEKQLVKGEDLELECIAEGFPTPIIKWEKLGHKLPDKARVEHHGKLLVVPSVDEGDNGKYMCKASNSHGVAQHFFTVTVEEPPEWVQEPRSQLHTIGSDIHIKCSATGSPPPVITWRVNGVPLEGRWQPAGGSSSFRLRLLEPDVLCVSTDLKPRFLTPEGREYSAVEGKAAILHCNVFGSPPPSITWDDSSGAVEGPRFTVHRNGSLEIRVVERGDMGEYRCLTNNTEGTAAIAATLAVRGTPPSAPLPPLPLHPPFQYSHTAAMSPFALLSKMREIKLLCVNMFYPVPDRYFVEDGLLQISNVSYEDQGRYTCVARTSIDQDRAEAMLVVLDVPDAPTNLVLSEHKNRGVKLKWSPGEDHGSSTTEFIIEYEEGQWEPGKWKELVRVPGNHGSALLKLHGNVDYRFRVAPLNAVGKGRPSEHTERYKTPPAAPEKNPENIKIEGHLPYEMDINWEPLLPIEHNGPGLEYKVSYRRQDLDEDWKEHTVKRHSFIVSATPTFVPYEIKIHARNQQGWAPEPRIVSGFSGEDFPSAAPDNVTVEVMNSSVVKVSWGRVHKDKLHGHLGGYRVNKKGQHGERHTHAFPGDRGHGLLPGLTPFSEYSLMVMSFNGRGNGPGSHVVTFRTPEGVPEKNSAFRVMEVQKHTISLAWSPPREPNGILTGYQLQYQLINDTEGLGPLQTVNISDPAATKLTLKDLEALSRYRFYLRSCTTVGCGHTVTEDSTTTAKEREYFFIIYRPLSTGLPQRFGAVTPLGKSKSPLSLFPAGLGNAHQGISTQGWFIGLMSTIALLTLILLIACFVNRNKGGKYSVKEKEDLHPDVESQGMNDDTFCEYSDNDEKPLKGSQRSLSGQMAGGESGDSLVDYGDQEVQFNEDGSFIGEYAGHKDKRVSTEIKGPAQAPA</sequence>
<reference evidence="14" key="1">
    <citation type="submission" date="2025-08" db="UniProtKB">
        <authorList>
            <consortium name="Ensembl"/>
        </authorList>
    </citation>
    <scope>IDENTIFICATION</scope>
</reference>
<dbReference type="InterPro" id="IPR013783">
    <property type="entry name" value="Ig-like_fold"/>
</dbReference>
<feature type="domain" description="Ig-like" evidence="12">
    <location>
        <begin position="299"/>
        <end position="336"/>
    </location>
</feature>
<dbReference type="SUPFAM" id="SSF48726">
    <property type="entry name" value="Immunoglobulin"/>
    <property type="match status" value="6"/>
</dbReference>
<dbReference type="Ensembl" id="ENSGMOT00000067637.1">
    <property type="protein sequence ID" value="ENSGMOP00000061179.1"/>
    <property type="gene ID" value="ENSGMOG00000007280.2"/>
</dbReference>
<accession>A0A8C5CI24</accession>
<dbReference type="Gene3D" id="2.60.40.10">
    <property type="entry name" value="Immunoglobulins"/>
    <property type="match status" value="10"/>
</dbReference>
<feature type="transmembrane region" description="Helical" evidence="11">
    <location>
        <begin position="997"/>
        <end position="1018"/>
    </location>
</feature>
<dbReference type="PROSITE" id="PS50853">
    <property type="entry name" value="FN3"/>
    <property type="match status" value="4"/>
</dbReference>
<feature type="compositionally biased region" description="Basic and acidic residues" evidence="10">
    <location>
        <begin position="636"/>
        <end position="645"/>
    </location>
</feature>
<dbReference type="SMART" id="SM00060">
    <property type="entry name" value="FN3"/>
    <property type="match status" value="4"/>
</dbReference>
<dbReference type="InterPro" id="IPR036179">
    <property type="entry name" value="Ig-like_dom_sf"/>
</dbReference>
<dbReference type="Proteomes" id="UP000694546">
    <property type="component" value="Chromosome 13"/>
</dbReference>
<evidence type="ECO:0000256" key="8">
    <source>
        <dbReference type="ARBA" id="ARBA00023157"/>
    </source>
</evidence>
<dbReference type="InterPro" id="IPR013098">
    <property type="entry name" value="Ig_I-set"/>
</dbReference>
<evidence type="ECO:0000256" key="7">
    <source>
        <dbReference type="ARBA" id="ARBA00023136"/>
    </source>
</evidence>
<keyword evidence="15" id="KW-1185">Reference proteome</keyword>
<comment type="subcellular location">
    <subcellularLocation>
        <location evidence="1">Membrane</location>
        <topology evidence="1">Single-pass type I membrane protein</topology>
    </subcellularLocation>
</comment>
<dbReference type="InterPro" id="IPR003598">
    <property type="entry name" value="Ig_sub2"/>
</dbReference>
<evidence type="ECO:0000259" key="13">
    <source>
        <dbReference type="PROSITE" id="PS50853"/>
    </source>
</evidence>
<dbReference type="SUPFAM" id="SSF49265">
    <property type="entry name" value="Fibronectin type III"/>
    <property type="match status" value="2"/>
</dbReference>
<dbReference type="InterPro" id="IPR003599">
    <property type="entry name" value="Ig_sub"/>
</dbReference>
<dbReference type="Pfam" id="PF07679">
    <property type="entry name" value="I-set"/>
    <property type="match status" value="1"/>
</dbReference>
<keyword evidence="9" id="KW-0393">Immunoglobulin domain</keyword>
<evidence type="ECO:0000256" key="5">
    <source>
        <dbReference type="ARBA" id="ARBA00022889"/>
    </source>
</evidence>
<dbReference type="Pfam" id="PF13927">
    <property type="entry name" value="Ig_3"/>
    <property type="match status" value="1"/>
</dbReference>
<feature type="region of interest" description="Disordered" evidence="10">
    <location>
        <begin position="1032"/>
        <end position="1083"/>
    </location>
</feature>
<evidence type="ECO:0000256" key="6">
    <source>
        <dbReference type="ARBA" id="ARBA00022989"/>
    </source>
</evidence>
<evidence type="ECO:0000256" key="2">
    <source>
        <dbReference type="ARBA" id="ARBA00008588"/>
    </source>
</evidence>
<dbReference type="PANTHER" id="PTHR44170">
    <property type="entry name" value="PROTEIN SIDEKICK"/>
    <property type="match status" value="1"/>
</dbReference>
<dbReference type="InterPro" id="IPR003961">
    <property type="entry name" value="FN3_dom"/>
</dbReference>
<evidence type="ECO:0000256" key="1">
    <source>
        <dbReference type="ARBA" id="ARBA00004479"/>
    </source>
</evidence>
<evidence type="ECO:0000259" key="12">
    <source>
        <dbReference type="PROSITE" id="PS50835"/>
    </source>
</evidence>
<organism evidence="14 15">
    <name type="scientific">Gadus morhua</name>
    <name type="common">Atlantic cod</name>
    <dbReference type="NCBI Taxonomy" id="8049"/>
    <lineage>
        <taxon>Eukaryota</taxon>
        <taxon>Metazoa</taxon>
        <taxon>Chordata</taxon>
        <taxon>Craniata</taxon>
        <taxon>Vertebrata</taxon>
        <taxon>Euteleostomi</taxon>
        <taxon>Actinopterygii</taxon>
        <taxon>Neopterygii</taxon>
        <taxon>Teleostei</taxon>
        <taxon>Neoteleostei</taxon>
        <taxon>Acanthomorphata</taxon>
        <taxon>Zeiogadaria</taxon>
        <taxon>Gadariae</taxon>
        <taxon>Gadiformes</taxon>
        <taxon>Gadoidei</taxon>
        <taxon>Gadidae</taxon>
        <taxon>Gadus</taxon>
    </lineage>
</organism>
<feature type="domain" description="Fibronectin type-III" evidence="13">
    <location>
        <begin position="849"/>
        <end position="946"/>
    </location>
</feature>
<feature type="domain" description="Ig-like" evidence="12">
    <location>
        <begin position="1"/>
        <end position="82"/>
    </location>
</feature>
<dbReference type="PANTHER" id="PTHR44170:SF45">
    <property type="entry name" value="NEURAL CELL ADHESION MOLECULE L1-LIKE PROTEIN ISOFORM X1"/>
    <property type="match status" value="1"/>
</dbReference>
<feature type="region of interest" description="Disordered" evidence="10">
    <location>
        <begin position="634"/>
        <end position="656"/>
    </location>
</feature>
<dbReference type="SMART" id="SM00408">
    <property type="entry name" value="IGc2"/>
    <property type="match status" value="5"/>
</dbReference>
<comment type="similarity">
    <text evidence="2">Belongs to the immunoglobulin superfamily. L1/neurofascin/NgCAM family.</text>
</comment>
<dbReference type="GeneTree" id="ENSGT00940000165371"/>
<gene>
    <name evidence="14" type="primary">chl1b</name>
</gene>
<keyword evidence="3 11" id="KW-0812">Transmembrane</keyword>
<proteinExistence type="inferred from homology"/>
<dbReference type="CDD" id="cd00063">
    <property type="entry name" value="FN3"/>
    <property type="match status" value="4"/>
</dbReference>
<dbReference type="GO" id="GO:0005886">
    <property type="term" value="C:plasma membrane"/>
    <property type="evidence" value="ECO:0007669"/>
    <property type="project" value="UniProtKB-SubCell"/>
</dbReference>
<dbReference type="GO" id="GO:0007411">
    <property type="term" value="P:axon guidance"/>
    <property type="evidence" value="ECO:0007669"/>
    <property type="project" value="TreeGrafter"/>
</dbReference>
<dbReference type="InterPro" id="IPR007110">
    <property type="entry name" value="Ig-like_dom"/>
</dbReference>
<dbReference type="GO" id="GO:0030426">
    <property type="term" value="C:growth cone"/>
    <property type="evidence" value="ECO:0007669"/>
    <property type="project" value="UniProtKB-SubCell"/>
</dbReference>
<name>A0A8C5CI24_GADMO</name>
<evidence type="ECO:0000256" key="10">
    <source>
        <dbReference type="SAM" id="MobiDB-lite"/>
    </source>
</evidence>
<feature type="domain" description="Ig-like" evidence="12">
    <location>
        <begin position="207"/>
        <end position="294"/>
    </location>
</feature>
<feature type="domain" description="Fibronectin type-III" evidence="13">
    <location>
        <begin position="752"/>
        <end position="845"/>
    </location>
</feature>
<dbReference type="GO" id="GO:0009986">
    <property type="term" value="C:cell surface"/>
    <property type="evidence" value="ECO:0007669"/>
    <property type="project" value="UniProtKB-ARBA"/>
</dbReference>
<dbReference type="Pfam" id="PF13882">
    <property type="entry name" value="Bravo_FIGEY"/>
    <property type="match status" value="1"/>
</dbReference>
<dbReference type="Pfam" id="PF00041">
    <property type="entry name" value="fn3"/>
    <property type="match status" value="4"/>
</dbReference>
<evidence type="ECO:0000256" key="11">
    <source>
        <dbReference type="SAM" id="Phobius"/>
    </source>
</evidence>
<evidence type="ECO:0000313" key="15">
    <source>
        <dbReference type="Proteomes" id="UP000694546"/>
    </source>
</evidence>
<feature type="domain" description="Fibronectin type-III" evidence="13">
    <location>
        <begin position="654"/>
        <end position="747"/>
    </location>
</feature>
<dbReference type="InterPro" id="IPR026966">
    <property type="entry name" value="Neurofascin/L1/NrCAM_C"/>
</dbReference>
<dbReference type="GO" id="GO:0007420">
    <property type="term" value="P:brain development"/>
    <property type="evidence" value="ECO:0007669"/>
    <property type="project" value="TreeGrafter"/>
</dbReference>
<evidence type="ECO:0000256" key="9">
    <source>
        <dbReference type="ARBA" id="ARBA00023319"/>
    </source>
</evidence>
<reference evidence="14" key="2">
    <citation type="submission" date="2025-09" db="UniProtKB">
        <authorList>
            <consortium name="Ensembl"/>
        </authorList>
    </citation>
    <scope>IDENTIFICATION</scope>
</reference>
<keyword evidence="4" id="KW-0677">Repeat</keyword>
<keyword evidence="6 11" id="KW-1133">Transmembrane helix</keyword>
<feature type="domain" description="Fibronectin type-III" evidence="13">
    <location>
        <begin position="554"/>
        <end position="649"/>
    </location>
</feature>
<feature type="domain" description="Ig-like" evidence="12">
    <location>
        <begin position="90"/>
        <end position="183"/>
    </location>
</feature>
<protein>
    <submittedName>
        <fullName evidence="14">Cell adhesion molecule L1-like b</fullName>
    </submittedName>
</protein>
<evidence type="ECO:0000256" key="3">
    <source>
        <dbReference type="ARBA" id="ARBA00022692"/>
    </source>
</evidence>
<keyword evidence="7 11" id="KW-0472">Membrane</keyword>
<evidence type="ECO:0000313" key="14">
    <source>
        <dbReference type="Ensembl" id="ENSGMOP00000061179.1"/>
    </source>
</evidence>